<dbReference type="Pfam" id="PF14534">
    <property type="entry name" value="DUF4440"/>
    <property type="match status" value="1"/>
</dbReference>
<protein>
    <submittedName>
        <fullName evidence="2">YybH family protein</fullName>
    </submittedName>
</protein>
<feature type="domain" description="DUF4440" evidence="1">
    <location>
        <begin position="63"/>
        <end position="168"/>
    </location>
</feature>
<proteinExistence type="predicted"/>
<evidence type="ECO:0000313" key="3">
    <source>
        <dbReference type="Proteomes" id="UP001610861"/>
    </source>
</evidence>
<sequence length="199" mass="21935">MRLIRSRFSWACRARDVVSYDLLTVPDIRVHPNCIEDSSSVVERQGAAVDDPSLIADVAPRLRAAQSALYTGDASAWRRLWLPGGRISWLGQLGTSAVGTTDVLAHFDRVASRAWAFEGFDLETLTVDVVGDHGYLVTRETPRVRIDGGPALPAARVSRVLRREHGTWFVAHGHADLDPVALELPWKPAAHERGADREP</sequence>
<gene>
    <name evidence="2" type="ORF">ACH3VR_19690</name>
</gene>
<dbReference type="InterPro" id="IPR027843">
    <property type="entry name" value="DUF4440"/>
</dbReference>
<comment type="caution">
    <text evidence="2">The sequence shown here is derived from an EMBL/GenBank/DDBJ whole genome shotgun (WGS) entry which is preliminary data.</text>
</comment>
<name>A0ABW7QGZ4_9MICO</name>
<evidence type="ECO:0000259" key="1">
    <source>
        <dbReference type="Pfam" id="PF14534"/>
    </source>
</evidence>
<accession>A0ABW7QGZ4</accession>
<reference evidence="2 3" key="1">
    <citation type="submission" date="2024-09" db="EMBL/GenBank/DDBJ databases">
        <authorList>
            <person name="Pan X."/>
        </authorList>
    </citation>
    <scope>NUCLEOTIDE SEQUENCE [LARGE SCALE GENOMIC DNA]</scope>
    <source>
        <strain evidence="2 3">B2969</strain>
    </source>
</reference>
<dbReference type="EMBL" id="JBIQWL010000010">
    <property type="protein sequence ID" value="MFH8252599.1"/>
    <property type="molecule type" value="Genomic_DNA"/>
</dbReference>
<dbReference type="SUPFAM" id="SSF54427">
    <property type="entry name" value="NTF2-like"/>
    <property type="match status" value="1"/>
</dbReference>
<dbReference type="Gene3D" id="3.10.450.50">
    <property type="match status" value="1"/>
</dbReference>
<dbReference type="Proteomes" id="UP001610861">
    <property type="component" value="Unassembled WGS sequence"/>
</dbReference>
<organism evidence="2 3">
    <name type="scientific">Microbacterium alkaliflavum</name>
    <dbReference type="NCBI Taxonomy" id="3248839"/>
    <lineage>
        <taxon>Bacteria</taxon>
        <taxon>Bacillati</taxon>
        <taxon>Actinomycetota</taxon>
        <taxon>Actinomycetes</taxon>
        <taxon>Micrococcales</taxon>
        <taxon>Microbacteriaceae</taxon>
        <taxon>Microbacterium</taxon>
    </lineage>
</organism>
<evidence type="ECO:0000313" key="2">
    <source>
        <dbReference type="EMBL" id="MFH8252599.1"/>
    </source>
</evidence>
<keyword evidence="3" id="KW-1185">Reference proteome</keyword>
<dbReference type="InterPro" id="IPR032710">
    <property type="entry name" value="NTF2-like_dom_sf"/>
</dbReference>
<dbReference type="RefSeq" id="WP_397558029.1">
    <property type="nucleotide sequence ID" value="NZ_JBIQWL010000010.1"/>
</dbReference>